<reference evidence="10" key="1">
    <citation type="submission" date="2016-06" db="EMBL/GenBank/DDBJ databases">
        <authorList>
            <person name="Varghese N."/>
            <person name="Submissions Spin"/>
        </authorList>
    </citation>
    <scope>NUCLEOTIDE SEQUENCE [LARGE SCALE GENOMIC DNA]</scope>
    <source>
        <strain evidence="10">DSM 44983</strain>
    </source>
</reference>
<evidence type="ECO:0000259" key="8">
    <source>
        <dbReference type="Pfam" id="PF13396"/>
    </source>
</evidence>
<dbReference type="EMBL" id="LT607752">
    <property type="protein sequence ID" value="SCG56480.1"/>
    <property type="molecule type" value="Genomic_DNA"/>
</dbReference>
<keyword evidence="3 7" id="KW-0812">Transmembrane</keyword>
<evidence type="ECO:0000313" key="10">
    <source>
        <dbReference type="Proteomes" id="UP000198226"/>
    </source>
</evidence>
<dbReference type="PROSITE" id="PS51257">
    <property type="entry name" value="PROKAR_LIPOPROTEIN"/>
    <property type="match status" value="1"/>
</dbReference>
<evidence type="ECO:0000256" key="4">
    <source>
        <dbReference type="ARBA" id="ARBA00022989"/>
    </source>
</evidence>
<evidence type="ECO:0000256" key="6">
    <source>
        <dbReference type="SAM" id="MobiDB-lite"/>
    </source>
</evidence>
<organism evidence="9 10">
    <name type="scientific">Micromonospora rifamycinica</name>
    <dbReference type="NCBI Taxonomy" id="291594"/>
    <lineage>
        <taxon>Bacteria</taxon>
        <taxon>Bacillati</taxon>
        <taxon>Actinomycetota</taxon>
        <taxon>Actinomycetes</taxon>
        <taxon>Micromonosporales</taxon>
        <taxon>Micromonosporaceae</taxon>
        <taxon>Micromonospora</taxon>
    </lineage>
</organism>
<evidence type="ECO:0000256" key="5">
    <source>
        <dbReference type="ARBA" id="ARBA00023136"/>
    </source>
</evidence>
<evidence type="ECO:0000256" key="2">
    <source>
        <dbReference type="ARBA" id="ARBA00022475"/>
    </source>
</evidence>
<accession>A0A109ILV5</accession>
<feature type="transmembrane region" description="Helical" evidence="7">
    <location>
        <begin position="36"/>
        <end position="57"/>
    </location>
</feature>
<keyword evidence="5 7" id="KW-0472">Membrane</keyword>
<dbReference type="OrthoDB" id="3298527at2"/>
<keyword evidence="2" id="KW-1003">Cell membrane</keyword>
<evidence type="ECO:0000313" key="9">
    <source>
        <dbReference type="EMBL" id="SCG56480.1"/>
    </source>
</evidence>
<proteinExistence type="predicted"/>
<name>A0A109ILV5_9ACTN</name>
<dbReference type="Proteomes" id="UP000198226">
    <property type="component" value="Chromosome I"/>
</dbReference>
<gene>
    <name evidence="9" type="ORF">GA0070623_2428</name>
</gene>
<comment type="subcellular location">
    <subcellularLocation>
        <location evidence="1">Cell membrane</location>
        <topology evidence="1">Multi-pass membrane protein</topology>
    </subcellularLocation>
</comment>
<evidence type="ECO:0000256" key="1">
    <source>
        <dbReference type="ARBA" id="ARBA00004651"/>
    </source>
</evidence>
<dbReference type="RefSeq" id="WP_067305858.1">
    <property type="nucleotide sequence ID" value="NZ_LRMV01000036.1"/>
</dbReference>
<feature type="domain" description="Cardiolipin synthase N-terminal" evidence="8">
    <location>
        <begin position="15"/>
        <end position="59"/>
    </location>
</feature>
<feature type="compositionally biased region" description="Basic and acidic residues" evidence="6">
    <location>
        <begin position="84"/>
        <end position="93"/>
    </location>
</feature>
<sequence>MARLYVLLFLIQVVLAACALISCLSADDGTVRGLPRFLWVLVILVFPLIGAVAWFLAGRPVPRGDRRGWSSGPRRPVAPDDDPEFLKSIDERANRDDHALFQRWEEDLHRREDDRPRGGERPEL</sequence>
<dbReference type="AlphaFoldDB" id="A0A109ILV5"/>
<evidence type="ECO:0000256" key="7">
    <source>
        <dbReference type="SAM" id="Phobius"/>
    </source>
</evidence>
<keyword evidence="4 7" id="KW-1133">Transmembrane helix</keyword>
<evidence type="ECO:0000256" key="3">
    <source>
        <dbReference type="ARBA" id="ARBA00022692"/>
    </source>
</evidence>
<keyword evidence="10" id="KW-1185">Reference proteome</keyword>
<dbReference type="Pfam" id="PF13396">
    <property type="entry name" value="PLDc_N"/>
    <property type="match status" value="1"/>
</dbReference>
<dbReference type="GO" id="GO:0005886">
    <property type="term" value="C:plasma membrane"/>
    <property type="evidence" value="ECO:0007669"/>
    <property type="project" value="UniProtKB-SubCell"/>
</dbReference>
<feature type="region of interest" description="Disordered" evidence="6">
    <location>
        <begin position="60"/>
        <end position="93"/>
    </location>
</feature>
<dbReference type="InterPro" id="IPR027379">
    <property type="entry name" value="CLS_N"/>
</dbReference>
<protein>
    <submittedName>
        <fullName evidence="9">Phospholipase_D-nuclease N-terminal</fullName>
    </submittedName>
</protein>